<comment type="caution">
    <text evidence="3">The sequence shown here is derived from an EMBL/GenBank/DDBJ whole genome shotgun (WGS) entry which is preliminary data.</text>
</comment>
<name>A0A412MAT9_9FIRM</name>
<dbReference type="InterPro" id="IPR006204">
    <property type="entry name" value="GHMP_kinase_N_dom"/>
</dbReference>
<sequence>MNIKNFDYFKVGTVFNPIGGINGVKPVNKEITILYPTRLNAMAIDPSKIVENNNMKYTPGEVVFSTQIFIEITVKIIDENKIYVNKEMEERESVVKHACLIMKEALGYTKGFEVNIKNYHNLKHCGLGSTGCIQAGIAAAINHIFGKPISPETLVKYLAQNYGEEIDGDIEYLNPVQCIGGSAASGLMEGGVLILAGENTVVASGNISDEYTVLIGIPLDYSFCDSKTQFEEEKENLEKFFKCGEKYRFEIAYNILHYFLPAICHQDIKTMGDVIWDYRYDKGSIANCSYTYPELPALMDKLAFLKKDGYVEILAISSVGPAIFVITKNTEKCIATFEENGIRVISTKINNSTYKVEKLI</sequence>
<evidence type="ECO:0000313" key="4">
    <source>
        <dbReference type="Proteomes" id="UP000283630"/>
    </source>
</evidence>
<evidence type="ECO:0000259" key="2">
    <source>
        <dbReference type="Pfam" id="PF00288"/>
    </source>
</evidence>
<accession>A0A412MAT9</accession>
<evidence type="ECO:0000256" key="1">
    <source>
        <dbReference type="ARBA" id="ARBA00022777"/>
    </source>
</evidence>
<dbReference type="Gene3D" id="3.30.230.10">
    <property type="match status" value="1"/>
</dbReference>
<dbReference type="EMBL" id="QRWH01000016">
    <property type="protein sequence ID" value="RGT07166.1"/>
    <property type="molecule type" value="Genomic_DNA"/>
</dbReference>
<dbReference type="Pfam" id="PF00288">
    <property type="entry name" value="GHMP_kinases_N"/>
    <property type="match status" value="1"/>
</dbReference>
<dbReference type="RefSeq" id="WP_021739032.1">
    <property type="nucleotide sequence ID" value="NZ_QRWH01000016.1"/>
</dbReference>
<dbReference type="InterPro" id="IPR014721">
    <property type="entry name" value="Ribsml_uS5_D2-typ_fold_subgr"/>
</dbReference>
<organism evidence="3 4">
    <name type="scientific">Dorea formicigenerans</name>
    <dbReference type="NCBI Taxonomy" id="39486"/>
    <lineage>
        <taxon>Bacteria</taxon>
        <taxon>Bacillati</taxon>
        <taxon>Bacillota</taxon>
        <taxon>Clostridia</taxon>
        <taxon>Lachnospirales</taxon>
        <taxon>Lachnospiraceae</taxon>
        <taxon>Dorea</taxon>
    </lineage>
</organism>
<protein>
    <recommendedName>
        <fullName evidence="2">GHMP kinase N-terminal domain-containing protein</fullName>
    </recommendedName>
</protein>
<evidence type="ECO:0000313" key="3">
    <source>
        <dbReference type="EMBL" id="RGT07166.1"/>
    </source>
</evidence>
<dbReference type="Proteomes" id="UP000283630">
    <property type="component" value="Unassembled WGS sequence"/>
</dbReference>
<dbReference type="AlphaFoldDB" id="A0A412MAT9"/>
<keyword evidence="1" id="KW-0808">Transferase</keyword>
<dbReference type="SUPFAM" id="SSF54211">
    <property type="entry name" value="Ribosomal protein S5 domain 2-like"/>
    <property type="match status" value="1"/>
</dbReference>
<gene>
    <name evidence="3" type="ORF">DWX53_13165</name>
</gene>
<dbReference type="GO" id="GO:0016301">
    <property type="term" value="F:kinase activity"/>
    <property type="evidence" value="ECO:0007669"/>
    <property type="project" value="UniProtKB-KW"/>
</dbReference>
<dbReference type="InterPro" id="IPR020568">
    <property type="entry name" value="Ribosomal_Su5_D2-typ_SF"/>
</dbReference>
<feature type="domain" description="GHMP kinase N-terminal" evidence="2">
    <location>
        <begin position="94"/>
        <end position="166"/>
    </location>
</feature>
<keyword evidence="1" id="KW-0418">Kinase</keyword>
<dbReference type="GO" id="GO:0005524">
    <property type="term" value="F:ATP binding"/>
    <property type="evidence" value="ECO:0007669"/>
    <property type="project" value="InterPro"/>
</dbReference>
<dbReference type="GeneID" id="42786465"/>
<reference evidence="3 4" key="1">
    <citation type="submission" date="2018-08" db="EMBL/GenBank/DDBJ databases">
        <title>A genome reference for cultivated species of the human gut microbiota.</title>
        <authorList>
            <person name="Zou Y."/>
            <person name="Xue W."/>
            <person name="Luo G."/>
        </authorList>
    </citation>
    <scope>NUCLEOTIDE SEQUENCE [LARGE SCALE GENOMIC DNA]</scope>
    <source>
        <strain evidence="3 4">AF19-4AC</strain>
    </source>
</reference>
<proteinExistence type="predicted"/>